<keyword evidence="7" id="KW-0598">Phosphotransferase system</keyword>
<feature type="domain" description="PTS EIIA type-4" evidence="9">
    <location>
        <begin position="1"/>
        <end position="123"/>
    </location>
</feature>
<dbReference type="GO" id="GO:0016740">
    <property type="term" value="F:transferase activity"/>
    <property type="evidence" value="ECO:0007669"/>
    <property type="project" value="UniProtKB-KW"/>
</dbReference>
<keyword evidence="2" id="KW-0813">Transport</keyword>
<evidence type="ECO:0000256" key="8">
    <source>
        <dbReference type="ARBA" id="ARBA00022777"/>
    </source>
</evidence>
<evidence type="ECO:0000313" key="10">
    <source>
        <dbReference type="EMBL" id="MCY6957242.1"/>
    </source>
</evidence>
<evidence type="ECO:0000256" key="2">
    <source>
        <dbReference type="ARBA" id="ARBA00022448"/>
    </source>
</evidence>
<dbReference type="CDD" id="cd00006">
    <property type="entry name" value="PTS_IIA_man"/>
    <property type="match status" value="1"/>
</dbReference>
<dbReference type="Proteomes" id="UP001144612">
    <property type="component" value="Unassembled WGS sequence"/>
</dbReference>
<evidence type="ECO:0000256" key="6">
    <source>
        <dbReference type="ARBA" id="ARBA00022679"/>
    </source>
</evidence>
<comment type="subcellular location">
    <subcellularLocation>
        <location evidence="1">Cytoplasm</location>
    </subcellularLocation>
</comment>
<dbReference type="RefSeq" id="WP_268059597.1">
    <property type="nucleotide sequence ID" value="NZ_JAPQFJ010000001.1"/>
</dbReference>
<keyword evidence="6 10" id="KW-0808">Transferase</keyword>
<keyword evidence="3" id="KW-0963">Cytoplasm</keyword>
<name>A0ABT4D4N7_9CLOT</name>
<evidence type="ECO:0000256" key="4">
    <source>
        <dbReference type="ARBA" id="ARBA00022553"/>
    </source>
</evidence>
<keyword evidence="5" id="KW-0762">Sugar transport</keyword>
<dbReference type="SUPFAM" id="SSF53062">
    <property type="entry name" value="PTS system fructose IIA component-like"/>
    <property type="match status" value="1"/>
</dbReference>
<dbReference type="EC" id="2.7.1.-" evidence="10"/>
<protein>
    <submittedName>
        <fullName evidence="10">Mannose/fructose/sorbose PTS transporter subunit IIA</fullName>
        <ecNumber evidence="10">2.7.1.-</ecNumber>
    </submittedName>
</protein>
<dbReference type="Gene3D" id="3.40.50.510">
    <property type="entry name" value="Phosphotransferase system, mannose-type IIA component"/>
    <property type="match status" value="1"/>
</dbReference>
<proteinExistence type="predicted"/>
<dbReference type="PANTHER" id="PTHR33799:SF1">
    <property type="entry name" value="PTS SYSTEM MANNOSE-SPECIFIC EIIAB COMPONENT-RELATED"/>
    <property type="match status" value="1"/>
</dbReference>
<dbReference type="NCBIfam" id="TIGR00824">
    <property type="entry name" value="EIIA-man"/>
    <property type="match status" value="1"/>
</dbReference>
<evidence type="ECO:0000313" key="11">
    <source>
        <dbReference type="Proteomes" id="UP001144612"/>
    </source>
</evidence>
<dbReference type="InterPro" id="IPR036662">
    <property type="entry name" value="PTS_EIIA_man-typ_sf"/>
</dbReference>
<comment type="caution">
    <text evidence="10">The sequence shown here is derived from an EMBL/GenBank/DDBJ whole genome shotgun (WGS) entry which is preliminary data.</text>
</comment>
<dbReference type="Pfam" id="PF03610">
    <property type="entry name" value="EIIA-man"/>
    <property type="match status" value="1"/>
</dbReference>
<keyword evidence="8" id="KW-0418">Kinase</keyword>
<dbReference type="InterPro" id="IPR004701">
    <property type="entry name" value="PTS_EIIA_man-typ"/>
</dbReference>
<dbReference type="PROSITE" id="PS51096">
    <property type="entry name" value="PTS_EIIA_TYPE_4"/>
    <property type="match status" value="1"/>
</dbReference>
<evidence type="ECO:0000256" key="1">
    <source>
        <dbReference type="ARBA" id="ARBA00004496"/>
    </source>
</evidence>
<evidence type="ECO:0000259" key="9">
    <source>
        <dbReference type="PROSITE" id="PS51096"/>
    </source>
</evidence>
<dbReference type="InterPro" id="IPR051471">
    <property type="entry name" value="Bacterial_PTS_sugar_comp"/>
</dbReference>
<dbReference type="InterPro" id="IPR013789">
    <property type="entry name" value="PTS_EIIA_man"/>
</dbReference>
<keyword evidence="11" id="KW-1185">Reference proteome</keyword>
<accession>A0ABT4D4N7</accession>
<dbReference type="EMBL" id="JAPQFJ010000001">
    <property type="protein sequence ID" value="MCY6957242.1"/>
    <property type="molecule type" value="Genomic_DNA"/>
</dbReference>
<dbReference type="PANTHER" id="PTHR33799">
    <property type="entry name" value="PTS PERMEASE-RELATED-RELATED"/>
    <property type="match status" value="1"/>
</dbReference>
<gene>
    <name evidence="10" type="ORF">OW729_01340</name>
</gene>
<organism evidence="10 11">
    <name type="scientific">Clostridium brassicae</name>
    <dbReference type="NCBI Taxonomy" id="2999072"/>
    <lineage>
        <taxon>Bacteria</taxon>
        <taxon>Bacillati</taxon>
        <taxon>Bacillota</taxon>
        <taxon>Clostridia</taxon>
        <taxon>Eubacteriales</taxon>
        <taxon>Clostridiaceae</taxon>
        <taxon>Clostridium</taxon>
    </lineage>
</organism>
<evidence type="ECO:0000256" key="3">
    <source>
        <dbReference type="ARBA" id="ARBA00022490"/>
    </source>
</evidence>
<evidence type="ECO:0000256" key="7">
    <source>
        <dbReference type="ARBA" id="ARBA00022683"/>
    </source>
</evidence>
<dbReference type="InterPro" id="IPR033887">
    <property type="entry name" value="PTS_IIA_man"/>
</dbReference>
<keyword evidence="4" id="KW-0597">Phosphoprotein</keyword>
<evidence type="ECO:0000256" key="5">
    <source>
        <dbReference type="ARBA" id="ARBA00022597"/>
    </source>
</evidence>
<sequence length="141" mass="15506">MKLIVCGHGGIAPGILNAANMIFGEQEGVFAVPFFNGEGTDDLKKKIEDVLGKGEDDNEVLFMIDIFGGTPYNVVAEYSYNKRNMDIITGVNLPLVLEAVSLKNSIKLDDMVLLLSNSGKESFRVHSKEIKRVENNNDNDL</sequence>
<reference evidence="10" key="1">
    <citation type="submission" date="2022-12" db="EMBL/GenBank/DDBJ databases">
        <title>Clostridium sp. nov., isolated from industrial wastewater.</title>
        <authorList>
            <person name="Jiayan W."/>
        </authorList>
    </citation>
    <scope>NUCLEOTIDE SEQUENCE</scope>
    <source>
        <strain evidence="10">ZC22-4</strain>
    </source>
</reference>